<keyword evidence="4" id="KW-1185">Reference proteome</keyword>
<reference evidence="4" key="2">
    <citation type="submission" date="2015-01" db="EMBL/GenBank/DDBJ databases">
        <title>Complete sequence of three novel 9g-like phages.</title>
        <authorList>
            <person name="Carstens A.B."/>
            <person name="Hansen L.H."/>
            <person name="Kot W."/>
        </authorList>
    </citation>
    <scope>NUCLEOTIDE SEQUENCE [LARGE SCALE GENOMIC DNA]</scope>
</reference>
<proteinExistence type="predicted"/>
<feature type="region of interest" description="Disordered" evidence="1">
    <location>
        <begin position="348"/>
        <end position="373"/>
    </location>
</feature>
<evidence type="ECO:0000313" key="4">
    <source>
        <dbReference type="Proteomes" id="UP000033025"/>
    </source>
</evidence>
<reference evidence="3 4" key="1">
    <citation type="journal article" date="2015" name="Genome Announc.">
        <title>Complete Genome Sequences of Four Novel Escherichia coli Bacteriophages Belonging to New Phage Groups.</title>
        <authorList>
            <person name="Carstens A.B."/>
            <person name="Kot W."/>
            <person name="Hansen L.H."/>
        </authorList>
    </citation>
    <scope>NUCLEOTIDE SEQUENCE [LARGE SCALE GENOMIC DNA]</scope>
</reference>
<name>A0A0E3JIZ1_9CAUD</name>
<dbReference type="RefSeq" id="YP_009219283.1">
    <property type="nucleotide sequence ID" value="NC_029021.1"/>
</dbReference>
<evidence type="ECO:0000259" key="2">
    <source>
        <dbReference type="Pfam" id="PF13264"/>
    </source>
</evidence>
<dbReference type="Pfam" id="PF13264">
    <property type="entry name" value="DUF4055"/>
    <property type="match status" value="1"/>
</dbReference>
<dbReference type="InterPro" id="IPR025129">
    <property type="entry name" value="DUF4055"/>
</dbReference>
<dbReference type="KEGG" id="vg:26645458"/>
<feature type="region of interest" description="Disordered" evidence="1">
    <location>
        <begin position="481"/>
        <end position="508"/>
    </location>
</feature>
<evidence type="ECO:0000313" key="3">
    <source>
        <dbReference type="EMBL" id="AKA61043.1"/>
    </source>
</evidence>
<organism evidence="3 4">
    <name type="scientific">Enterobacteria phage JenK1</name>
    <dbReference type="NCBI Taxonomy" id="1610836"/>
    <lineage>
        <taxon>Viruses</taxon>
        <taxon>Duplodnaviria</taxon>
        <taxon>Heunggongvirae</taxon>
        <taxon>Uroviricota</taxon>
        <taxon>Caudoviricetes</taxon>
        <taxon>Queuovirinae</taxon>
        <taxon>Nonagvirus</taxon>
        <taxon>Nonagvirus JenK1</taxon>
    </lineage>
</organism>
<accession>A0A0E3JIZ1</accession>
<dbReference type="EMBL" id="KP719134">
    <property type="protein sequence ID" value="AKA61043.1"/>
    <property type="molecule type" value="Genomic_DNA"/>
</dbReference>
<dbReference type="GeneID" id="26645458"/>
<dbReference type="Proteomes" id="UP000033025">
    <property type="component" value="Segment"/>
</dbReference>
<feature type="compositionally biased region" description="Polar residues" evidence="1">
    <location>
        <begin position="356"/>
        <end position="371"/>
    </location>
</feature>
<feature type="domain" description="DUF4055" evidence="2">
    <location>
        <begin position="266"/>
        <end position="408"/>
    </location>
</feature>
<protein>
    <submittedName>
        <fullName evidence="3">Putative structural protein</fullName>
    </submittedName>
</protein>
<feature type="compositionally biased region" description="Polar residues" evidence="1">
    <location>
        <begin position="487"/>
        <end position="508"/>
    </location>
</feature>
<sequence length="508" mass="56237">MAISSVHPKYLQFSALWLKMRDCFLGADHVKAQGTLYLPPTPAMRYDGMKPGEDGYIRYNDYKERAVFPEYVADAVVNHSGMLHSKSAIIQLPAAMEPLRQSATSKREGLDQLLRRINELQLRDGRLGLLLELPAGSTRDTLPYIAVYEALSIRNWDDGEDDLGSLNLNLVVLDESKEVMDKTSFDWTYKVQYRVLVLGSANVDEPSDSGYVYGQYMTELLPGEDDEPEEVSSDVVVPQYKGTPLEQIPFVFCNAMDLVPEPDKPPLLALANRCISIYQGEADYRQALFMQSQDTLVVRGGITNSDAVDDKAPVRVGAGARIDVSPDGDAKYIGTNSQGLPEQRKALEADHKDAQTRSGHLTSAESASQESGDALETRLITKTASLVGIAKTGAAALEKILRICAIWMGLNPDEVKVTPNLDFSKANIEGQELVQVQTAKNLGAPLCAESMHNWLQDKGMTSLTFEEEMKRLEEERKEYPFLLPQVKNDQNQIQQTTGEQTGNENAAK</sequence>
<dbReference type="OrthoDB" id="6443at10239"/>
<evidence type="ECO:0000256" key="1">
    <source>
        <dbReference type="SAM" id="MobiDB-lite"/>
    </source>
</evidence>